<accession>A0A9W7D8W6</accession>
<dbReference type="OrthoDB" id="128961at2759"/>
<protein>
    <submittedName>
        <fullName evidence="2">Unnamed protein product</fullName>
    </submittedName>
</protein>
<sequence>MVTIYIIFSALVSAAASAPEFGFHDILGIFTPTPTATTSQATTTSQNSSSSSLSSLALSGYTIKNLTNTVLISTFKSTYPNWVGPAINANDTACYREAHIAKTCPLEFNKKLGMCWAQCPMSYPVKCGMECIRQNDDCKMEIITKTAVVIQPTSAMGALNIYGDFKKMAKAVQTTFRCVKDMSIMIRQLTKYIRGLKVNDPQTPQDKVLAMLYYSDKFIFDIPVAISSCMGIIVKPNVRFADKITNTAELVVRELISRH</sequence>
<comment type="caution">
    <text evidence="2">The sequence shown here is derived from an EMBL/GenBank/DDBJ whole genome shotgun (WGS) entry which is preliminary data.</text>
</comment>
<dbReference type="AlphaFoldDB" id="A0A9W7D8W6"/>
<feature type="chain" id="PRO_5040951019" evidence="1">
    <location>
        <begin position="18"/>
        <end position="259"/>
    </location>
</feature>
<gene>
    <name evidence="2" type="ORF">Pfra01_002833900</name>
</gene>
<reference evidence="2" key="1">
    <citation type="submission" date="2023-04" db="EMBL/GenBank/DDBJ databases">
        <title>Phytophthora fragariaefolia NBRC 109709.</title>
        <authorList>
            <person name="Ichikawa N."/>
            <person name="Sato H."/>
            <person name="Tonouchi N."/>
        </authorList>
    </citation>
    <scope>NUCLEOTIDE SEQUENCE</scope>
    <source>
        <strain evidence="2">NBRC 109709</strain>
    </source>
</reference>
<keyword evidence="3" id="KW-1185">Reference proteome</keyword>
<organism evidence="2 3">
    <name type="scientific">Phytophthora fragariaefolia</name>
    <dbReference type="NCBI Taxonomy" id="1490495"/>
    <lineage>
        <taxon>Eukaryota</taxon>
        <taxon>Sar</taxon>
        <taxon>Stramenopiles</taxon>
        <taxon>Oomycota</taxon>
        <taxon>Peronosporomycetes</taxon>
        <taxon>Peronosporales</taxon>
        <taxon>Peronosporaceae</taxon>
        <taxon>Phytophthora</taxon>
    </lineage>
</organism>
<name>A0A9W7D8W6_9STRA</name>
<evidence type="ECO:0000313" key="3">
    <source>
        <dbReference type="Proteomes" id="UP001165121"/>
    </source>
</evidence>
<proteinExistence type="predicted"/>
<dbReference type="EMBL" id="BSXT01008784">
    <property type="protein sequence ID" value="GMF67014.1"/>
    <property type="molecule type" value="Genomic_DNA"/>
</dbReference>
<feature type="signal peptide" evidence="1">
    <location>
        <begin position="1"/>
        <end position="17"/>
    </location>
</feature>
<dbReference type="Proteomes" id="UP001165121">
    <property type="component" value="Unassembled WGS sequence"/>
</dbReference>
<evidence type="ECO:0000313" key="2">
    <source>
        <dbReference type="EMBL" id="GMF67014.1"/>
    </source>
</evidence>
<evidence type="ECO:0000256" key="1">
    <source>
        <dbReference type="SAM" id="SignalP"/>
    </source>
</evidence>
<keyword evidence="1" id="KW-0732">Signal</keyword>